<feature type="region of interest" description="Disordered" evidence="1">
    <location>
        <begin position="58"/>
        <end position="78"/>
    </location>
</feature>
<reference evidence="4 5" key="1">
    <citation type="submission" date="2021-02" db="EMBL/GenBank/DDBJ databases">
        <title>Plant Genome Project.</title>
        <authorList>
            <person name="Zhang R.-G."/>
        </authorList>
    </citation>
    <scope>NUCLEOTIDE SEQUENCE [LARGE SCALE GENOMIC DNA]</scope>
    <source>
        <tissue evidence="4">Leaves</tissue>
    </source>
</reference>
<keyword evidence="5" id="KW-1185">Reference proteome</keyword>
<feature type="signal peptide" evidence="2">
    <location>
        <begin position="1"/>
        <end position="25"/>
    </location>
</feature>
<proteinExistence type="predicted"/>
<evidence type="ECO:0000313" key="3">
    <source>
        <dbReference type="EMBL" id="KAH7549787.1"/>
    </source>
</evidence>
<gene>
    <name evidence="3" type="ORF">JRO89_XS13G0082600</name>
    <name evidence="4" type="ORF">JRO89_XS13G0083000</name>
</gene>
<evidence type="ECO:0000313" key="4">
    <source>
        <dbReference type="EMBL" id="KAH7549791.1"/>
    </source>
</evidence>
<dbReference type="EMBL" id="JAFEMO010000013">
    <property type="protein sequence ID" value="KAH7549791.1"/>
    <property type="molecule type" value="Genomic_DNA"/>
</dbReference>
<protein>
    <submittedName>
        <fullName evidence="4">Uncharacterized protein</fullName>
    </submittedName>
</protein>
<keyword evidence="2" id="KW-0732">Signal</keyword>
<feature type="chain" id="PRO_5045031088" evidence="2">
    <location>
        <begin position="26"/>
        <end position="78"/>
    </location>
</feature>
<sequence>MKAVLAASSGLWLVMSLLAITWKQAIQIKSTGERGCKVEAFSEEGGISQSHLFTFSAKEEENGGIKGDNGQPWDEKKL</sequence>
<accession>A0ABQ8H795</accession>
<organism evidence="4 5">
    <name type="scientific">Xanthoceras sorbifolium</name>
    <dbReference type="NCBI Taxonomy" id="99658"/>
    <lineage>
        <taxon>Eukaryota</taxon>
        <taxon>Viridiplantae</taxon>
        <taxon>Streptophyta</taxon>
        <taxon>Embryophyta</taxon>
        <taxon>Tracheophyta</taxon>
        <taxon>Spermatophyta</taxon>
        <taxon>Magnoliopsida</taxon>
        <taxon>eudicotyledons</taxon>
        <taxon>Gunneridae</taxon>
        <taxon>Pentapetalae</taxon>
        <taxon>rosids</taxon>
        <taxon>malvids</taxon>
        <taxon>Sapindales</taxon>
        <taxon>Sapindaceae</taxon>
        <taxon>Xanthoceroideae</taxon>
        <taxon>Xanthoceras</taxon>
    </lineage>
</organism>
<comment type="caution">
    <text evidence="4">The sequence shown here is derived from an EMBL/GenBank/DDBJ whole genome shotgun (WGS) entry which is preliminary data.</text>
</comment>
<dbReference type="EMBL" id="JAFEMO010000013">
    <property type="protein sequence ID" value="KAH7549787.1"/>
    <property type="molecule type" value="Genomic_DNA"/>
</dbReference>
<evidence type="ECO:0000256" key="2">
    <source>
        <dbReference type="SAM" id="SignalP"/>
    </source>
</evidence>
<evidence type="ECO:0000256" key="1">
    <source>
        <dbReference type="SAM" id="MobiDB-lite"/>
    </source>
</evidence>
<name>A0ABQ8H795_9ROSI</name>
<evidence type="ECO:0000313" key="5">
    <source>
        <dbReference type="Proteomes" id="UP000827721"/>
    </source>
</evidence>
<dbReference type="Proteomes" id="UP000827721">
    <property type="component" value="Unassembled WGS sequence"/>
</dbReference>